<reference evidence="2 3" key="1">
    <citation type="submission" date="2022-08" db="EMBL/GenBank/DDBJ databases">
        <title>Tractidigestivibacter montrealensis type strain KD21.</title>
        <authorList>
            <person name="Diop K."/>
            <person name="Richard C."/>
            <person name="Routy B."/>
        </authorList>
    </citation>
    <scope>NUCLEOTIDE SEQUENCE [LARGE SCALE GENOMIC DNA]</scope>
    <source>
        <strain evidence="2 3">KD21</strain>
    </source>
</reference>
<evidence type="ECO:0000313" key="3">
    <source>
        <dbReference type="Proteomes" id="UP001204320"/>
    </source>
</evidence>
<dbReference type="Gene3D" id="3.40.50.1240">
    <property type="entry name" value="Phosphoglycerate mutase-like"/>
    <property type="match status" value="1"/>
</dbReference>
<evidence type="ECO:0000313" key="2">
    <source>
        <dbReference type="EMBL" id="MCR9036934.1"/>
    </source>
</evidence>
<name>A0ABT1Z9Q8_9ACTN</name>
<keyword evidence="3" id="KW-1185">Reference proteome</keyword>
<dbReference type="InterPro" id="IPR029033">
    <property type="entry name" value="His_PPase_superfam"/>
</dbReference>
<gene>
    <name evidence="2" type="ORF">NVS32_08260</name>
</gene>
<dbReference type="InterPro" id="IPR013078">
    <property type="entry name" value="His_Pase_superF_clade-1"/>
</dbReference>
<organism evidence="2 3">
    <name type="scientific">Tractidigestivibacter montrealensis</name>
    <dbReference type="NCBI Taxonomy" id="2972466"/>
    <lineage>
        <taxon>Bacteria</taxon>
        <taxon>Bacillati</taxon>
        <taxon>Actinomycetota</taxon>
        <taxon>Coriobacteriia</taxon>
        <taxon>Coriobacteriales</taxon>
        <taxon>Atopobiaceae</taxon>
        <taxon>Tractidigestivibacter</taxon>
    </lineage>
</organism>
<comment type="caution">
    <text evidence="2">The sequence shown here is derived from an EMBL/GenBank/DDBJ whole genome shotgun (WGS) entry which is preliminary data.</text>
</comment>
<protein>
    <submittedName>
        <fullName evidence="2">Histidine phosphatase family protein</fullName>
    </submittedName>
</protein>
<dbReference type="CDD" id="cd07067">
    <property type="entry name" value="HP_PGM_like"/>
    <property type="match status" value="1"/>
</dbReference>
<dbReference type="RefSeq" id="WP_258499385.1">
    <property type="nucleotide sequence ID" value="NZ_JANSKA010000005.1"/>
</dbReference>
<feature type="compositionally biased region" description="Basic and acidic residues" evidence="1">
    <location>
        <begin position="25"/>
        <end position="41"/>
    </location>
</feature>
<proteinExistence type="predicted"/>
<dbReference type="InterPro" id="IPR050275">
    <property type="entry name" value="PGM_Phosphatase"/>
</dbReference>
<accession>A0ABT1Z9Q8</accession>
<dbReference type="EMBL" id="JANSKA010000005">
    <property type="protein sequence ID" value="MCR9036934.1"/>
    <property type="molecule type" value="Genomic_DNA"/>
</dbReference>
<sequence length="228" mass="25727">MDFGMRQRILVMRHPETPANTEHFFSGRRDVPLTPRGERQRERGADALVAFAPERIWCSPLSRCRNLAEEAGERLGIPVRVDDDLVELDFGELEGTRFEASNSGPTQFPWPLDEHGHSLPAPGAESFEHATARANHLMDELRPLAGRTALVTHGGFSRILIAAMYDVPYDRFWNVHLANVCSAYYTCNGKSFYLGGFNLTPDEVIERSTKPNPYDLRDIWGVAERKDA</sequence>
<dbReference type="SMART" id="SM00855">
    <property type="entry name" value="PGAM"/>
    <property type="match status" value="1"/>
</dbReference>
<dbReference type="PANTHER" id="PTHR48100">
    <property type="entry name" value="BROAD-SPECIFICITY PHOSPHATASE YOR283W-RELATED"/>
    <property type="match status" value="1"/>
</dbReference>
<feature type="region of interest" description="Disordered" evidence="1">
    <location>
        <begin position="20"/>
        <end position="41"/>
    </location>
</feature>
<dbReference type="Proteomes" id="UP001204320">
    <property type="component" value="Unassembled WGS sequence"/>
</dbReference>
<dbReference type="Pfam" id="PF00300">
    <property type="entry name" value="His_Phos_1"/>
    <property type="match status" value="1"/>
</dbReference>
<dbReference type="SUPFAM" id="SSF53254">
    <property type="entry name" value="Phosphoglycerate mutase-like"/>
    <property type="match status" value="1"/>
</dbReference>
<evidence type="ECO:0000256" key="1">
    <source>
        <dbReference type="SAM" id="MobiDB-lite"/>
    </source>
</evidence>